<keyword evidence="1" id="KW-0732">Signal</keyword>
<feature type="chain" id="PRO_5045712866" evidence="1">
    <location>
        <begin position="18"/>
        <end position="212"/>
    </location>
</feature>
<protein>
    <submittedName>
        <fullName evidence="2">Uncharacterized protein</fullName>
    </submittedName>
</protein>
<feature type="signal peptide" evidence="1">
    <location>
        <begin position="1"/>
        <end position="17"/>
    </location>
</feature>
<organism evidence="2 3">
    <name type="scientific">Deinococcus xinjiangensis</name>
    <dbReference type="NCBI Taxonomy" id="457454"/>
    <lineage>
        <taxon>Bacteria</taxon>
        <taxon>Thermotogati</taxon>
        <taxon>Deinococcota</taxon>
        <taxon>Deinococci</taxon>
        <taxon>Deinococcales</taxon>
        <taxon>Deinococcaceae</taxon>
        <taxon>Deinococcus</taxon>
    </lineage>
</organism>
<evidence type="ECO:0000313" key="3">
    <source>
        <dbReference type="Proteomes" id="UP001458946"/>
    </source>
</evidence>
<name>A0ABP9VM25_9DEIO</name>
<sequence length="212" mass="23206">MKSFLMLLTLTTSTALAAQPDCKTLLLTSTNLSYSTQATFPNTPEEKELKFLDEEEPAGPQKLCGLTFTPDRKAGSLKISANTFAAFTPMLGRLAPSTAKARLSLDNTFSTGSAMTLEEQHLYFDPKGRTISYQAKPNYGIKTTAGIKIDGGPLQPLWFNNKATPATYPATAKTLDIYLKTDNGGDLFWKRVTINLKSPSFTIYEQATMPSK</sequence>
<keyword evidence="3" id="KW-1185">Reference proteome</keyword>
<gene>
    <name evidence="2" type="ORF">Dxin01_04213</name>
</gene>
<accession>A0ABP9VM25</accession>
<dbReference type="EMBL" id="BAABRN010000124">
    <property type="protein sequence ID" value="GAA5504443.1"/>
    <property type="molecule type" value="Genomic_DNA"/>
</dbReference>
<proteinExistence type="predicted"/>
<evidence type="ECO:0000313" key="2">
    <source>
        <dbReference type="EMBL" id="GAA5504443.1"/>
    </source>
</evidence>
<reference evidence="2 3" key="1">
    <citation type="submission" date="2024-02" db="EMBL/GenBank/DDBJ databases">
        <title>Deinococcus xinjiangensis NBRC 107630.</title>
        <authorList>
            <person name="Ichikawa N."/>
            <person name="Katano-Makiyama Y."/>
            <person name="Hidaka K."/>
        </authorList>
    </citation>
    <scope>NUCLEOTIDE SEQUENCE [LARGE SCALE GENOMIC DNA]</scope>
    <source>
        <strain evidence="2 3">NBRC 107630</strain>
    </source>
</reference>
<comment type="caution">
    <text evidence="2">The sequence shown here is derived from an EMBL/GenBank/DDBJ whole genome shotgun (WGS) entry which is preliminary data.</text>
</comment>
<dbReference type="Proteomes" id="UP001458946">
    <property type="component" value="Unassembled WGS sequence"/>
</dbReference>
<evidence type="ECO:0000256" key="1">
    <source>
        <dbReference type="SAM" id="SignalP"/>
    </source>
</evidence>
<dbReference type="RefSeq" id="WP_353544397.1">
    <property type="nucleotide sequence ID" value="NZ_BAABRN010000124.1"/>
</dbReference>